<evidence type="ECO:0000313" key="3">
    <source>
        <dbReference type="EMBL" id="GAA4284836.1"/>
    </source>
</evidence>
<dbReference type="Proteomes" id="UP001501586">
    <property type="component" value="Unassembled WGS sequence"/>
</dbReference>
<feature type="transmembrane region" description="Helical" evidence="2">
    <location>
        <begin position="178"/>
        <end position="201"/>
    </location>
</feature>
<accession>A0ABP8ELM4</accession>
<feature type="compositionally biased region" description="Low complexity" evidence="1">
    <location>
        <begin position="108"/>
        <end position="121"/>
    </location>
</feature>
<feature type="region of interest" description="Disordered" evidence="1">
    <location>
        <begin position="210"/>
        <end position="243"/>
    </location>
</feature>
<name>A0ABP8ELM4_9MICO</name>
<keyword evidence="2" id="KW-1133">Transmembrane helix</keyword>
<dbReference type="RefSeq" id="WP_236862805.1">
    <property type="nucleotide sequence ID" value="NZ_BAABAZ010000006.1"/>
</dbReference>
<evidence type="ECO:0000313" key="4">
    <source>
        <dbReference type="Proteomes" id="UP001501586"/>
    </source>
</evidence>
<proteinExistence type="predicted"/>
<sequence length="555" mass="57638">MPTAQVHVAADKSATLTVDGTTTQHPDLGEAMTRLTHLARREQKSITAEIRDSGTKRALLIQPNGRIAAAPGPPTSADDADLTRPAPGVTGAAGMPVRRSSEHVASFDSPAPAGDYDPDAPLQLHVDPGSAEADRYPRATPYSGPAQPAGASRARRRHQRPAAPQGTQRRSGRRTGGLGGFTVPSAVLASLLVIALGAYFLPSLIGTPQTSPESIPADSVSAPQEALATQSSQTPVPGFGSEPWWEAEVPQTASVTATGRGVLVVDGDRLAVLDPTTGDERYSSEISGELSFAVDTLIDGRPALLWRSGTKAQALFDGASAPVDYTLPENARVSSAGSSVLIKQGNALSTFSADGLRSVPTPAPGSTPMALDDGTLISAEFDGPITLTDITSGAAENVDLESPDDGLEIIRWVTAGHGEIVTLWGEPGASTNSGHRIQLVVHSAEDGRIASTVSTTTEAVGEASWVRGQGYQRAVIGPYLFDMTTGLLVRDGSVNDIRFGEPRGQLTPAVIGGTSCLLRNDTAWETDVNLLAVTGEDGFAVVREGADKVVGFARA</sequence>
<organism evidence="3 4">
    <name type="scientific">Brevibacterium daeguense</name>
    <dbReference type="NCBI Taxonomy" id="909936"/>
    <lineage>
        <taxon>Bacteria</taxon>
        <taxon>Bacillati</taxon>
        <taxon>Actinomycetota</taxon>
        <taxon>Actinomycetes</taxon>
        <taxon>Micrococcales</taxon>
        <taxon>Brevibacteriaceae</taxon>
        <taxon>Brevibacterium</taxon>
    </lineage>
</organism>
<evidence type="ECO:0008006" key="5">
    <source>
        <dbReference type="Google" id="ProtNLM"/>
    </source>
</evidence>
<evidence type="ECO:0000256" key="1">
    <source>
        <dbReference type="SAM" id="MobiDB-lite"/>
    </source>
</evidence>
<reference evidence="4" key="1">
    <citation type="journal article" date="2019" name="Int. J. Syst. Evol. Microbiol.">
        <title>The Global Catalogue of Microorganisms (GCM) 10K type strain sequencing project: providing services to taxonomists for standard genome sequencing and annotation.</title>
        <authorList>
            <consortium name="The Broad Institute Genomics Platform"/>
            <consortium name="The Broad Institute Genome Sequencing Center for Infectious Disease"/>
            <person name="Wu L."/>
            <person name="Ma J."/>
        </authorList>
    </citation>
    <scope>NUCLEOTIDE SEQUENCE [LARGE SCALE GENOMIC DNA]</scope>
    <source>
        <strain evidence="4">JCM 17458</strain>
    </source>
</reference>
<gene>
    <name evidence="3" type="ORF">GCM10022261_23670</name>
</gene>
<keyword evidence="2" id="KW-0472">Membrane</keyword>
<keyword evidence="4" id="KW-1185">Reference proteome</keyword>
<dbReference type="EMBL" id="BAABAZ010000006">
    <property type="protein sequence ID" value="GAA4284836.1"/>
    <property type="molecule type" value="Genomic_DNA"/>
</dbReference>
<feature type="region of interest" description="Disordered" evidence="1">
    <location>
        <begin position="65"/>
        <end position="177"/>
    </location>
</feature>
<evidence type="ECO:0000256" key="2">
    <source>
        <dbReference type="SAM" id="Phobius"/>
    </source>
</evidence>
<protein>
    <recommendedName>
        <fullName evidence="5">Pyrroloquinoline-quinone binding quinoprotein</fullName>
    </recommendedName>
</protein>
<keyword evidence="2" id="KW-0812">Transmembrane</keyword>
<comment type="caution">
    <text evidence="3">The sequence shown here is derived from an EMBL/GenBank/DDBJ whole genome shotgun (WGS) entry which is preliminary data.</text>
</comment>